<comment type="subcellular location">
    <subcellularLocation>
        <location evidence="3">Cytoplasm</location>
    </subcellularLocation>
    <subcellularLocation>
        <location evidence="2">Membrane</location>
        <topology evidence="2">Peripheral membrane protein</topology>
        <orientation evidence="2">Cytoplasmic side</orientation>
    </subcellularLocation>
</comment>
<dbReference type="Gene3D" id="1.20.1270.60">
    <property type="entry name" value="Arfaptin homology (AH) domain/BAR domain"/>
    <property type="match status" value="1"/>
</dbReference>
<dbReference type="Gene3D" id="3.30.1520.10">
    <property type="entry name" value="Phox-like domain"/>
    <property type="match status" value="1"/>
</dbReference>
<dbReference type="InterPro" id="IPR028662">
    <property type="entry name" value="SNX8/Mvp1"/>
</dbReference>
<dbReference type="InterPro" id="IPR027267">
    <property type="entry name" value="AH/BAR_dom_sf"/>
</dbReference>
<evidence type="ECO:0000256" key="4">
    <source>
        <dbReference type="ARBA" id="ARBA00010883"/>
    </source>
</evidence>
<feature type="region of interest" description="Disordered" evidence="11">
    <location>
        <begin position="200"/>
        <end position="261"/>
    </location>
</feature>
<reference evidence="13 14" key="1">
    <citation type="submission" date="2016-07" db="EMBL/GenBank/DDBJ databases">
        <title>Pervasive Adenine N6-methylation of Active Genes in Fungi.</title>
        <authorList>
            <consortium name="DOE Joint Genome Institute"/>
            <person name="Mondo S.J."/>
            <person name="Dannebaum R.O."/>
            <person name="Kuo R.C."/>
            <person name="Labutti K."/>
            <person name="Haridas S."/>
            <person name="Kuo A."/>
            <person name="Salamov A."/>
            <person name="Ahrendt S.R."/>
            <person name="Lipzen A."/>
            <person name="Sullivan W."/>
            <person name="Andreopoulos W.B."/>
            <person name="Clum A."/>
            <person name="Lindquist E."/>
            <person name="Daum C."/>
            <person name="Ramamoorthy G.K."/>
            <person name="Gryganskyi A."/>
            <person name="Culley D."/>
            <person name="Magnuson J.K."/>
            <person name="James T.Y."/>
            <person name="O'Malley M.A."/>
            <person name="Stajich J.E."/>
            <person name="Spatafora J.W."/>
            <person name="Visel A."/>
            <person name="Grigoriev I.V."/>
        </authorList>
    </citation>
    <scope>NUCLEOTIDE SEQUENCE [LARGE SCALE GENOMIC DNA]</scope>
    <source>
        <strain evidence="13 14">NRRL 1336</strain>
    </source>
</reference>
<dbReference type="GO" id="GO:0032266">
    <property type="term" value="F:phosphatidylinositol-3-phosphate binding"/>
    <property type="evidence" value="ECO:0007669"/>
    <property type="project" value="TreeGrafter"/>
</dbReference>
<dbReference type="InterPro" id="IPR036871">
    <property type="entry name" value="PX_dom_sf"/>
</dbReference>
<dbReference type="Pfam" id="PF00787">
    <property type="entry name" value="PX"/>
    <property type="match status" value="1"/>
</dbReference>
<dbReference type="GO" id="GO:0042147">
    <property type="term" value="P:retrograde transport, endosome to Golgi"/>
    <property type="evidence" value="ECO:0007669"/>
    <property type="project" value="InterPro"/>
</dbReference>
<feature type="compositionally biased region" description="Polar residues" evidence="11">
    <location>
        <begin position="45"/>
        <end position="55"/>
    </location>
</feature>
<evidence type="ECO:0000256" key="8">
    <source>
        <dbReference type="ARBA" id="ARBA00022927"/>
    </source>
</evidence>
<dbReference type="PANTHER" id="PTHR47554:SF1">
    <property type="entry name" value="SORTING NEXIN MVP1"/>
    <property type="match status" value="1"/>
</dbReference>
<dbReference type="GO" id="GO:0006623">
    <property type="term" value="P:protein targeting to vacuole"/>
    <property type="evidence" value="ECO:0007669"/>
    <property type="project" value="TreeGrafter"/>
</dbReference>
<dbReference type="InterPro" id="IPR011992">
    <property type="entry name" value="EF-hand-dom_pair"/>
</dbReference>
<feature type="compositionally biased region" description="Polar residues" evidence="11">
    <location>
        <begin position="200"/>
        <end position="221"/>
    </location>
</feature>
<proteinExistence type="inferred from homology"/>
<keyword evidence="14" id="KW-1185">Reference proteome</keyword>
<evidence type="ECO:0000313" key="14">
    <source>
        <dbReference type="Proteomes" id="UP000193560"/>
    </source>
</evidence>
<evidence type="ECO:0000256" key="6">
    <source>
        <dbReference type="ARBA" id="ARBA00022448"/>
    </source>
</evidence>
<dbReference type="Proteomes" id="UP000193560">
    <property type="component" value="Unassembled WGS sequence"/>
</dbReference>
<dbReference type="EMBL" id="MCGE01000013">
    <property type="protein sequence ID" value="ORZ15375.1"/>
    <property type="molecule type" value="Genomic_DNA"/>
</dbReference>
<name>A0A1X2IFA0_9FUNG</name>
<evidence type="ECO:0000256" key="10">
    <source>
        <dbReference type="ARBA" id="ARBA00072009"/>
    </source>
</evidence>
<keyword evidence="6" id="KW-0813">Transport</keyword>
<dbReference type="PROSITE" id="PS50195">
    <property type="entry name" value="PX"/>
    <property type="match status" value="1"/>
</dbReference>
<dbReference type="SMART" id="SM00312">
    <property type="entry name" value="PX"/>
    <property type="match status" value="1"/>
</dbReference>
<dbReference type="AlphaFoldDB" id="A0A1X2IFA0"/>
<keyword evidence="9" id="KW-0472">Membrane</keyword>
<dbReference type="GO" id="GO:0005829">
    <property type="term" value="C:cytosol"/>
    <property type="evidence" value="ECO:0007669"/>
    <property type="project" value="GOC"/>
</dbReference>
<dbReference type="PANTHER" id="PTHR47554">
    <property type="entry name" value="SORTING NEXIN MVP1"/>
    <property type="match status" value="1"/>
</dbReference>
<dbReference type="GO" id="GO:0005768">
    <property type="term" value="C:endosome"/>
    <property type="evidence" value="ECO:0007669"/>
    <property type="project" value="TreeGrafter"/>
</dbReference>
<feature type="region of interest" description="Disordered" evidence="11">
    <location>
        <begin position="45"/>
        <end position="92"/>
    </location>
</feature>
<evidence type="ECO:0000256" key="1">
    <source>
        <dbReference type="ARBA" id="ARBA00002474"/>
    </source>
</evidence>
<protein>
    <recommendedName>
        <fullName evidence="5">Sorting nexin MVP1</fullName>
    </recommendedName>
    <alternativeName>
        <fullName evidence="10">Sorting nexin mvp1</fullName>
    </alternativeName>
</protein>
<dbReference type="STRING" id="90262.A0A1X2IFA0"/>
<dbReference type="SUPFAM" id="SSF47473">
    <property type="entry name" value="EF-hand"/>
    <property type="match status" value="1"/>
</dbReference>
<evidence type="ECO:0000256" key="5">
    <source>
        <dbReference type="ARBA" id="ARBA00014268"/>
    </source>
</evidence>
<comment type="caution">
    <text evidence="13">The sequence shown here is derived from an EMBL/GenBank/DDBJ whole genome shotgun (WGS) entry which is preliminary data.</text>
</comment>
<dbReference type="SUPFAM" id="SSF64268">
    <property type="entry name" value="PX domain"/>
    <property type="match status" value="1"/>
</dbReference>
<sequence>MLHEEDDPLSSSIFSSTLQTSFMDGRSMQPSLFSSSHYEDVNDPWGNSGTFSSPPSDLGRSFTAPNIQSLSSTTTTGHTNGHMGYPNPLHSSTVPPTNAAMVLSGISLPESYNSLFTEAQRSGRVSLMSLHKVLERAHLSARDIEKIIQLVVPTGTSYVTRPEFTTALALIYCAQNHIDLSLNSLYQQREALGTPVLSTPVTNGKVSNPLNDSPSVPSPLTTGDHARSAISPKLNGYQHSSPLSPSSSTISTTTEPQPDQSIQKLNTKNWFKSIEEIRLTIAPEREGFIFKHVNYIVTSQKRSSIVLRRFSDFWWLMEILARRYPFRMLPNLPPKKLGGRDSAFLEKRRKGLSRFMNAVVRHPTLRDDPVVTKFLTEPSELATWRKQYPPSVEDEYKRKQHDIDTLKSVVPGDLGERIQKTRTSVGSSIDHYVNLCFIMERTIRRMHGQATDYVRYSIALNSLAESEQRYHASECRSCQLIVHGYEKVAKHMQKESSILDNQVSISADGVLENLKQVRDLLVSFRELVDRKDRLAADNSDVLKKRISTAKSKITQHKGVPGMESEVDRLMDSLRSDEQELKDQKWRQTFIQYCIWAEMTYLHKQQAFVSTLYRSYVKEMVEFSKLRADNWAKLEEPVFDMPVDWDIFT</sequence>
<evidence type="ECO:0000256" key="7">
    <source>
        <dbReference type="ARBA" id="ARBA00022490"/>
    </source>
</evidence>
<evidence type="ECO:0000256" key="11">
    <source>
        <dbReference type="SAM" id="MobiDB-lite"/>
    </source>
</evidence>
<feature type="domain" description="PX" evidence="12">
    <location>
        <begin position="273"/>
        <end position="382"/>
    </location>
</feature>
<dbReference type="CDD" id="cd06866">
    <property type="entry name" value="PX_SNX8_Mvp1p_like"/>
    <property type="match status" value="1"/>
</dbReference>
<evidence type="ECO:0000313" key="13">
    <source>
        <dbReference type="EMBL" id="ORZ15375.1"/>
    </source>
</evidence>
<dbReference type="InterPro" id="IPR001683">
    <property type="entry name" value="PX_dom"/>
</dbReference>
<feature type="compositionally biased region" description="Low complexity" evidence="11">
    <location>
        <begin position="71"/>
        <end position="82"/>
    </location>
</feature>
<dbReference type="InterPro" id="IPR035704">
    <property type="entry name" value="SNX8/Mvp1_PX"/>
</dbReference>
<dbReference type="GO" id="GO:0016020">
    <property type="term" value="C:membrane"/>
    <property type="evidence" value="ECO:0007669"/>
    <property type="project" value="UniProtKB-SubCell"/>
</dbReference>
<dbReference type="Gene3D" id="1.10.238.10">
    <property type="entry name" value="EF-hand"/>
    <property type="match status" value="1"/>
</dbReference>
<evidence type="ECO:0000256" key="2">
    <source>
        <dbReference type="ARBA" id="ARBA00004287"/>
    </source>
</evidence>
<evidence type="ECO:0000256" key="3">
    <source>
        <dbReference type="ARBA" id="ARBA00004496"/>
    </source>
</evidence>
<comment type="similarity">
    <text evidence="4">Belongs to the sorting nexin family.</text>
</comment>
<evidence type="ECO:0000259" key="12">
    <source>
        <dbReference type="PROSITE" id="PS50195"/>
    </source>
</evidence>
<gene>
    <name evidence="13" type="ORF">BCR42DRAFT_416961</name>
</gene>
<feature type="compositionally biased region" description="Low complexity" evidence="11">
    <location>
        <begin position="240"/>
        <end position="258"/>
    </location>
</feature>
<dbReference type="OrthoDB" id="10064318at2759"/>
<keyword evidence="7" id="KW-0963">Cytoplasm</keyword>
<dbReference type="Pfam" id="PF19566">
    <property type="entry name" value="Snx8_BAR_dom"/>
    <property type="match status" value="1"/>
</dbReference>
<keyword evidence="8" id="KW-0653">Protein transport</keyword>
<accession>A0A1X2IFA0</accession>
<comment type="function">
    <text evidence="1">Required for vacuolar protein sorting.</text>
</comment>
<dbReference type="FunFam" id="3.30.1520.10:FF:000042">
    <property type="entry name" value="Sorting nexin mvp1"/>
    <property type="match status" value="1"/>
</dbReference>
<evidence type="ECO:0000256" key="9">
    <source>
        <dbReference type="ARBA" id="ARBA00023136"/>
    </source>
</evidence>
<organism evidence="13 14">
    <name type="scientific">Absidia repens</name>
    <dbReference type="NCBI Taxonomy" id="90262"/>
    <lineage>
        <taxon>Eukaryota</taxon>
        <taxon>Fungi</taxon>
        <taxon>Fungi incertae sedis</taxon>
        <taxon>Mucoromycota</taxon>
        <taxon>Mucoromycotina</taxon>
        <taxon>Mucoromycetes</taxon>
        <taxon>Mucorales</taxon>
        <taxon>Cunninghamellaceae</taxon>
        <taxon>Absidia</taxon>
    </lineage>
</organism>
<dbReference type="InterPro" id="IPR045734">
    <property type="entry name" value="Snx8_BAR_dom"/>
</dbReference>